<keyword evidence="2 5" id="KW-0547">Nucleotide-binding</keyword>
<dbReference type="FunFam" id="3.30.200.20:FF:000326">
    <property type="entry name" value="Mitogen-activated protein kinase kinase kinase 14"/>
    <property type="match status" value="1"/>
</dbReference>
<dbReference type="GO" id="GO:0004672">
    <property type="term" value="F:protein kinase activity"/>
    <property type="evidence" value="ECO:0007669"/>
    <property type="project" value="InterPro"/>
</dbReference>
<keyword evidence="1" id="KW-0808">Transferase</keyword>
<evidence type="ECO:0000256" key="6">
    <source>
        <dbReference type="SAM" id="MobiDB-lite"/>
    </source>
</evidence>
<accession>A0A8C9ELY8</accession>
<dbReference type="PROSITE" id="PS50011">
    <property type="entry name" value="PROTEIN_KINASE_DOM"/>
    <property type="match status" value="1"/>
</dbReference>
<evidence type="ECO:0000256" key="4">
    <source>
        <dbReference type="ARBA" id="ARBA00022840"/>
    </source>
</evidence>
<feature type="domain" description="Protein kinase" evidence="7">
    <location>
        <begin position="397"/>
        <end position="741"/>
    </location>
</feature>
<feature type="binding site" evidence="5">
    <location>
        <position position="427"/>
    </location>
    <ligand>
        <name>ATP</name>
        <dbReference type="ChEBI" id="CHEBI:30616"/>
    </ligand>
</feature>
<sequence length="824" mass="91848">MAVMGIACHGAPAPPAKQQQELSATKGLHEAASEKQSSVCKVEDSKKAIFHSQWKILNDVITKGTAKEETEGGCASISIIAQAECENSQEFSPTLSERSFIAHSKRYSRSDSLDQIPNNVAHATEGRMAPTCWRGRHRGKARKKRHKKRSKLKIQTVAAGRRGPRTPEQESCTPIPVQEDETHHNALYRNSFWLSELNKKLLYDPPPFQKPEKVLSTGKLHSAGSQHKTDLHKLISPVQCLNHVWKLHYQRDNVPQPETLRPFPYNIMPPPFPHLDNPIHPMKLNALETYFHRDLSYPDSEHRLSGLNLGYSFPKCVSQSVKSSLDKVSVEEYLVDALKGSVSLGEPQNLASLAKTWRGGGLDPKEQFQKADENEGVLLTEKLKPVDYEYREEVHWTKCHGSLGIGSFGEVYKVEDKQTGFQCAAKKVQVEHFRAEELTTCAAITSPKVVPLYGAVKEGPWVTIFMKLMEGGSLGQLIKQSGCLPEDRALSYLGQALEGLEYLHAQNILHGDVKGRMLLMGSWPSLLTRSTLLGITDWVFGSKRQLRNLCSDKKPLPLYDKICVFSAFVVGGVTSPWKGEYREPRRLALHKDSDPQTSLPPTASPTSTTPDPDPAARGCCASPAPLAALERAQQREGTRWNASRELSRIWDPPPLSSTPLPLKSCSHTERATTISEQELQQLEIELFLNSLSQPYSLEEQEQMLSCLSIDSPFVSDASEKNSMKASLSLRDTMSSGIHSWNSQTDGQSFSWNNVLSRSRHTDTPSCFNGVKIQIQLLSGENLHIRDFHRTKVGDIATGISSQVRHRARAIAVFCLSHFFYPKAS</sequence>
<reference evidence="8" key="1">
    <citation type="submission" date="2025-08" db="UniProtKB">
        <authorList>
            <consortium name="Ensembl"/>
        </authorList>
    </citation>
    <scope>IDENTIFICATION</scope>
</reference>
<name>A0A8C9ELY8_PAVCR</name>
<feature type="region of interest" description="Disordered" evidence="6">
    <location>
        <begin position="588"/>
        <end position="661"/>
    </location>
</feature>
<dbReference type="Proteomes" id="UP000694428">
    <property type="component" value="Unplaced"/>
</dbReference>
<proteinExistence type="predicted"/>
<evidence type="ECO:0000313" key="9">
    <source>
        <dbReference type="Proteomes" id="UP000694428"/>
    </source>
</evidence>
<dbReference type="AlphaFoldDB" id="A0A8C9ELY8"/>
<dbReference type="Pfam" id="PF00069">
    <property type="entry name" value="Pkinase"/>
    <property type="match status" value="1"/>
</dbReference>
<dbReference type="PANTHER" id="PTHR48016:SF9">
    <property type="entry name" value="MITOGEN-ACTIVATED PROTEIN KINASE KINASE KINASE 14"/>
    <property type="match status" value="1"/>
</dbReference>
<dbReference type="InterPro" id="IPR017441">
    <property type="entry name" value="Protein_kinase_ATP_BS"/>
</dbReference>
<evidence type="ECO:0000313" key="8">
    <source>
        <dbReference type="Ensembl" id="ENSPSTP00000002708.1"/>
    </source>
</evidence>
<dbReference type="SUPFAM" id="SSF56112">
    <property type="entry name" value="Protein kinase-like (PK-like)"/>
    <property type="match status" value="1"/>
</dbReference>
<dbReference type="InterPro" id="IPR050538">
    <property type="entry name" value="MAP_kinase_kinase_kinase"/>
</dbReference>
<dbReference type="PROSITE" id="PS00107">
    <property type="entry name" value="PROTEIN_KINASE_ATP"/>
    <property type="match status" value="1"/>
</dbReference>
<dbReference type="Ensembl" id="ENSPSTT00000002846.1">
    <property type="protein sequence ID" value="ENSPSTP00000002708.1"/>
    <property type="gene ID" value="ENSPSTG00000002018.1"/>
</dbReference>
<evidence type="ECO:0000256" key="5">
    <source>
        <dbReference type="PROSITE-ProRule" id="PRU10141"/>
    </source>
</evidence>
<evidence type="ECO:0000256" key="2">
    <source>
        <dbReference type="ARBA" id="ARBA00022741"/>
    </source>
</evidence>
<dbReference type="GO" id="GO:0005524">
    <property type="term" value="F:ATP binding"/>
    <property type="evidence" value="ECO:0007669"/>
    <property type="project" value="UniProtKB-UniRule"/>
</dbReference>
<feature type="compositionally biased region" description="Low complexity" evidence="6">
    <location>
        <begin position="597"/>
        <end position="610"/>
    </location>
</feature>
<keyword evidence="3" id="KW-0418">Kinase</keyword>
<dbReference type="GO" id="GO:0007249">
    <property type="term" value="P:canonical NF-kappaB signal transduction"/>
    <property type="evidence" value="ECO:0007669"/>
    <property type="project" value="TreeGrafter"/>
</dbReference>
<keyword evidence="9" id="KW-1185">Reference proteome</keyword>
<dbReference type="PANTHER" id="PTHR48016">
    <property type="entry name" value="MAP KINASE KINASE KINASE SSK2-RELATED-RELATED"/>
    <property type="match status" value="1"/>
</dbReference>
<dbReference type="InterPro" id="IPR011009">
    <property type="entry name" value="Kinase-like_dom_sf"/>
</dbReference>
<dbReference type="Gene3D" id="3.30.200.20">
    <property type="entry name" value="Phosphorylase Kinase, domain 1"/>
    <property type="match status" value="1"/>
</dbReference>
<reference evidence="8" key="2">
    <citation type="submission" date="2025-09" db="UniProtKB">
        <authorList>
            <consortium name="Ensembl"/>
        </authorList>
    </citation>
    <scope>IDENTIFICATION</scope>
</reference>
<evidence type="ECO:0000256" key="3">
    <source>
        <dbReference type="ARBA" id="ARBA00022777"/>
    </source>
</evidence>
<evidence type="ECO:0000256" key="1">
    <source>
        <dbReference type="ARBA" id="ARBA00022679"/>
    </source>
</evidence>
<protein>
    <submittedName>
        <fullName evidence="8">Mitogen-activated protein kinase kinase kinase 14</fullName>
    </submittedName>
</protein>
<organism evidence="8 9">
    <name type="scientific">Pavo cristatus</name>
    <name type="common">Indian peafowl</name>
    <name type="synonym">Blue peafowl</name>
    <dbReference type="NCBI Taxonomy" id="9049"/>
    <lineage>
        <taxon>Eukaryota</taxon>
        <taxon>Metazoa</taxon>
        <taxon>Chordata</taxon>
        <taxon>Craniata</taxon>
        <taxon>Vertebrata</taxon>
        <taxon>Euteleostomi</taxon>
        <taxon>Archelosauria</taxon>
        <taxon>Archosauria</taxon>
        <taxon>Dinosauria</taxon>
        <taxon>Saurischia</taxon>
        <taxon>Theropoda</taxon>
        <taxon>Coelurosauria</taxon>
        <taxon>Aves</taxon>
        <taxon>Neognathae</taxon>
        <taxon>Galloanserae</taxon>
        <taxon>Galliformes</taxon>
        <taxon>Phasianidae</taxon>
        <taxon>Phasianinae</taxon>
        <taxon>Pavo</taxon>
    </lineage>
</organism>
<evidence type="ECO:0000259" key="7">
    <source>
        <dbReference type="PROSITE" id="PS50011"/>
    </source>
</evidence>
<dbReference type="InterPro" id="IPR000719">
    <property type="entry name" value="Prot_kinase_dom"/>
</dbReference>
<dbReference type="Gene3D" id="1.10.510.10">
    <property type="entry name" value="Transferase(Phosphotransferase) domain 1"/>
    <property type="match status" value="1"/>
</dbReference>
<keyword evidence="4 5" id="KW-0067">ATP-binding</keyword>
<feature type="region of interest" description="Disordered" evidence="6">
    <location>
        <begin position="1"/>
        <end position="36"/>
    </location>
</feature>